<dbReference type="Proteomes" id="UP000204235">
    <property type="component" value="Segment"/>
</dbReference>
<organism evidence="1 2">
    <name type="scientific">Erwinia phage PhiEaH1</name>
    <dbReference type="NCBI Taxonomy" id="1401669"/>
    <lineage>
        <taxon>Viruses</taxon>
        <taxon>Duplodnaviria</taxon>
        <taxon>Heunggongvirae</taxon>
        <taxon>Uroviricota</taxon>
        <taxon>Caudoviricetes</taxon>
        <taxon>Chimalliviridae</taxon>
        <taxon>Iapetusvirus</taxon>
        <taxon>Iapetusvirus EaH1</taxon>
    </lineage>
</organism>
<protein>
    <submittedName>
        <fullName evidence="1">Uncharacterized protein</fullName>
    </submittedName>
</protein>
<name>W8CZC9_9CAUD</name>
<proteinExistence type="predicted"/>
<accession>W8CZC9</accession>
<keyword evidence="2" id="KW-1185">Reference proteome</keyword>
<evidence type="ECO:0000313" key="2">
    <source>
        <dbReference type="Proteomes" id="UP000204235"/>
    </source>
</evidence>
<evidence type="ECO:0000313" key="1">
    <source>
        <dbReference type="EMBL" id="AGX01742.1"/>
    </source>
</evidence>
<sequence>MVKFHFVDGDDTVFQASAFGIPDRRNLEEGYRRLEEYSRNLSDRAVGYLERTRDTLTRLFDPSVRRALHALNTSKRGLYRDNVIQYLDDYSEISMAPDTMRRWLLANPRLRTRYHSQSIEAWGAKPGVFDVTPMNAPDPYWKAIQNGVARPEEQEDETVRWVTEYEIGAHTVEGEEELFIEQQLDLLATHALVDAALDDGIDPTSRFLEKL</sequence>
<dbReference type="RefSeq" id="YP_009010073.1">
    <property type="nucleotide sequence ID" value="NC_023610.1"/>
</dbReference>
<reference evidence="1 2" key="1">
    <citation type="journal article" date="2014" name="FEMS Microbiol. Lett.">
        <title>The genome of the Erwinia amylovora phage PhiEaH1 reveals greater diversity and broadens the applicability of phages for the treatment of fire blight.</title>
        <authorList>
            <person name="Meczker K."/>
            <person name="Domotor D."/>
            <person name="Vass J."/>
            <person name="Rakhely G."/>
            <person name="Schneider G."/>
            <person name="Kovacs T."/>
        </authorList>
    </citation>
    <scope>NUCLEOTIDE SEQUENCE [LARGE SCALE GENOMIC DNA]</scope>
</reference>
<dbReference type="EMBL" id="KF623294">
    <property type="protein sequence ID" value="AGX01742.1"/>
    <property type="molecule type" value="Genomic_DNA"/>
</dbReference>
<dbReference type="KEGG" id="vg:18500920"/>
<dbReference type="GeneID" id="18500920"/>